<dbReference type="AlphaFoldDB" id="A0A3E0MAD1"/>
<name>A0A3E0MAD1_MICAE</name>
<dbReference type="Proteomes" id="UP000256301">
    <property type="component" value="Unassembled WGS sequence"/>
</dbReference>
<evidence type="ECO:0008006" key="3">
    <source>
        <dbReference type="Google" id="ProtNLM"/>
    </source>
</evidence>
<comment type="caution">
    <text evidence="1">The sequence shown here is derived from an EMBL/GenBank/DDBJ whole genome shotgun (WGS) entry which is preliminary data.</text>
</comment>
<accession>A0A3E0MAD1</accession>
<evidence type="ECO:0000313" key="2">
    <source>
        <dbReference type="Proteomes" id="UP000256301"/>
    </source>
</evidence>
<organism evidence="1 2">
    <name type="scientific">Microcystis aeruginosa DA14</name>
    <dbReference type="NCBI Taxonomy" id="1987506"/>
    <lineage>
        <taxon>Bacteria</taxon>
        <taxon>Bacillati</taxon>
        <taxon>Cyanobacteriota</taxon>
        <taxon>Cyanophyceae</taxon>
        <taxon>Oscillatoriophycideae</taxon>
        <taxon>Chroococcales</taxon>
        <taxon>Microcystaceae</taxon>
        <taxon>Microcystis</taxon>
    </lineage>
</organism>
<protein>
    <recommendedName>
        <fullName evidence="3">Carboxypeptidase regulatory-like domain-containing protein</fullName>
    </recommendedName>
</protein>
<dbReference type="EMBL" id="QQWE01000004">
    <property type="protein sequence ID" value="REJ56750.1"/>
    <property type="molecule type" value="Genomic_DNA"/>
</dbReference>
<reference evidence="1 2" key="1">
    <citation type="submission" date="2017-08" db="EMBL/GenBank/DDBJ databases">
        <title>Functional genomic and metabolic studies of the symbiotic interactions of six Microcystis-dominated communities.</title>
        <authorList>
            <person name="Li Q."/>
            <person name="Lin F."/>
        </authorList>
    </citation>
    <scope>NUCLEOTIDE SEQUENCE [LARGE SCALE GENOMIC DNA]</scope>
    <source>
        <strain evidence="1">DA14</strain>
    </source>
</reference>
<proteinExistence type="predicted"/>
<gene>
    <name evidence="1" type="ORF">DWQ56_13845</name>
</gene>
<sequence length="803" mass="88922">MTTFRISGQIIDLHTHQGLFAVRVEAWDKDLICSDLVGSAVTDSQGVFQITFDESYFQELFFDRRPDLFFKVYSAGNLIKSTEDSVLWNINAKEIPIVIEVEMMIDTRPNLTPDRQPIKPLQAQRLAALTGLKAEEVVNKNVAELSEQLKWQIDPELFLFRRICGKVVKTDPTTGVDYPVPGATVHILDTDCTFLGLFPIESPWAWLFPVFCHTEEIGTAKTDGCGNFCAWVPRFEIDWILRWRLERHCLGELLIKPKLLDLLKSLKLIPIPRPGPDPGPDPVTFLARNPNAIRRVASLAGKEVAQKLQAIAQSAVSNLRPTESQALLNRPVFDRSVPPPIPDALRQLDSAFQQGGPQVLETHLGGKHQYQLDLKRYIGPFLRPPCWYEIEAEWLPLLDVPDITFRVTQDVDSDGTEETIYSEGFFDVRWNKGAISPVTLHASQIAVAAPLCGNIPEITCTQAGEGAGIKGISLMLAEPPAVGDPPVSGYIDPVTGFARRPNRPHPDGLIKGSAFSTNDPAATAPFLGTLLLRGCNQMPNAAFYRVLYSHNGGPEAPFLNLSWPIFRPLGSPPTWVNPVDGKGWYNILPDPGNWLVPYLLLAWPSYQFQPGTYQLRVELANASKNHLVYSKPIRVNVDNSSPLGAITSLNWRVVGSTIWTSLLLQCPVIRRPVGEDIEFQVVWQVSSLHLLYGQLVASGCGSSTAVLSLQPPMPTATSAQTLATTEHWYTSEADNTTSATAVYRLKFPSAGQPDNQGAYSFWVNAYSRAIDPSHATGYNADWNYNQLWIGGTIDFHSVAVVNL</sequence>
<evidence type="ECO:0000313" key="1">
    <source>
        <dbReference type="EMBL" id="REJ56750.1"/>
    </source>
</evidence>